<evidence type="ECO:0000256" key="1">
    <source>
        <dbReference type="SAM" id="MobiDB-lite"/>
    </source>
</evidence>
<evidence type="ECO:0000313" key="4">
    <source>
        <dbReference type="Proteomes" id="UP001595685"/>
    </source>
</evidence>
<keyword evidence="4" id="KW-1185">Reference proteome</keyword>
<name>A0ABV7WIX3_9MICO</name>
<feature type="transmembrane region" description="Helical" evidence="2">
    <location>
        <begin position="68"/>
        <end position="89"/>
    </location>
</feature>
<accession>A0ABV7WIX3</accession>
<evidence type="ECO:0000256" key="2">
    <source>
        <dbReference type="SAM" id="Phobius"/>
    </source>
</evidence>
<keyword evidence="2" id="KW-0812">Transmembrane</keyword>
<comment type="caution">
    <text evidence="3">The sequence shown here is derived from an EMBL/GenBank/DDBJ whole genome shotgun (WGS) entry which is preliminary data.</text>
</comment>
<gene>
    <name evidence="3" type="ORF">ACFOLH_09135</name>
</gene>
<dbReference type="EMBL" id="JBHRWW010000005">
    <property type="protein sequence ID" value="MFC3688501.1"/>
    <property type="molecule type" value="Genomic_DNA"/>
</dbReference>
<protein>
    <submittedName>
        <fullName evidence="3">Uncharacterized protein</fullName>
    </submittedName>
</protein>
<sequence>MSTPGRRRAGDRRTAAGRRTAAERRTAAGRPTPPGPERVLAPAGLVLVGAGLTVAMDASARRARARRVLGWVLEGTVGLLLVGSGLSVFGDAVRRTAQRPA</sequence>
<proteinExistence type="predicted"/>
<dbReference type="Proteomes" id="UP001595685">
    <property type="component" value="Unassembled WGS sequence"/>
</dbReference>
<feature type="compositionally biased region" description="Basic residues" evidence="1">
    <location>
        <begin position="1"/>
        <end position="10"/>
    </location>
</feature>
<organism evidence="3 4">
    <name type="scientific">Aquipuribacter hungaricus</name>
    <dbReference type="NCBI Taxonomy" id="545624"/>
    <lineage>
        <taxon>Bacteria</taxon>
        <taxon>Bacillati</taxon>
        <taxon>Actinomycetota</taxon>
        <taxon>Actinomycetes</taxon>
        <taxon>Micrococcales</taxon>
        <taxon>Intrasporangiaceae</taxon>
        <taxon>Aquipuribacter</taxon>
    </lineage>
</organism>
<dbReference type="RefSeq" id="WP_376985501.1">
    <property type="nucleotide sequence ID" value="NZ_JBHRWW010000005.1"/>
</dbReference>
<keyword evidence="2" id="KW-1133">Transmembrane helix</keyword>
<evidence type="ECO:0000313" key="3">
    <source>
        <dbReference type="EMBL" id="MFC3688501.1"/>
    </source>
</evidence>
<reference evidence="4" key="1">
    <citation type="journal article" date="2019" name="Int. J. Syst. Evol. Microbiol.">
        <title>The Global Catalogue of Microorganisms (GCM) 10K type strain sequencing project: providing services to taxonomists for standard genome sequencing and annotation.</title>
        <authorList>
            <consortium name="The Broad Institute Genomics Platform"/>
            <consortium name="The Broad Institute Genome Sequencing Center for Infectious Disease"/>
            <person name="Wu L."/>
            <person name="Ma J."/>
        </authorList>
    </citation>
    <scope>NUCLEOTIDE SEQUENCE [LARGE SCALE GENOMIC DNA]</scope>
    <source>
        <strain evidence="4">NCAIM B.02333</strain>
    </source>
</reference>
<keyword evidence="2" id="KW-0472">Membrane</keyword>
<feature type="region of interest" description="Disordered" evidence="1">
    <location>
        <begin position="1"/>
        <end position="38"/>
    </location>
</feature>